<comment type="caution">
    <text evidence="1">The sequence shown here is derived from an EMBL/GenBank/DDBJ whole genome shotgun (WGS) entry which is preliminary data.</text>
</comment>
<keyword evidence="2" id="KW-1185">Reference proteome</keyword>
<organism evidence="1 2">
    <name type="scientific">Trichonephila clavipes</name>
    <name type="common">Golden silk orbweaver</name>
    <name type="synonym">Nephila clavipes</name>
    <dbReference type="NCBI Taxonomy" id="2585209"/>
    <lineage>
        <taxon>Eukaryota</taxon>
        <taxon>Metazoa</taxon>
        <taxon>Ecdysozoa</taxon>
        <taxon>Arthropoda</taxon>
        <taxon>Chelicerata</taxon>
        <taxon>Arachnida</taxon>
        <taxon>Araneae</taxon>
        <taxon>Araneomorphae</taxon>
        <taxon>Entelegynae</taxon>
        <taxon>Araneoidea</taxon>
        <taxon>Nephilidae</taxon>
        <taxon>Trichonephila</taxon>
    </lineage>
</organism>
<reference evidence="1" key="1">
    <citation type="submission" date="2020-08" db="EMBL/GenBank/DDBJ databases">
        <title>Multicomponent nature underlies the extraordinary mechanical properties of spider dragline silk.</title>
        <authorList>
            <person name="Kono N."/>
            <person name="Nakamura H."/>
            <person name="Mori M."/>
            <person name="Yoshida Y."/>
            <person name="Ohtoshi R."/>
            <person name="Malay A.D."/>
            <person name="Moran D.A.P."/>
            <person name="Tomita M."/>
            <person name="Numata K."/>
            <person name="Arakawa K."/>
        </authorList>
    </citation>
    <scope>NUCLEOTIDE SEQUENCE</scope>
</reference>
<dbReference type="AlphaFoldDB" id="A0A8X6S2L5"/>
<evidence type="ECO:0000313" key="1">
    <source>
        <dbReference type="EMBL" id="GFY05291.1"/>
    </source>
</evidence>
<name>A0A8X6S2L5_TRICX</name>
<protein>
    <submittedName>
        <fullName evidence="1">Uncharacterized protein</fullName>
    </submittedName>
</protein>
<dbReference type="Proteomes" id="UP000887159">
    <property type="component" value="Unassembled WGS sequence"/>
</dbReference>
<accession>A0A8X6S2L5</accession>
<sequence>MMFDISCSIGSLDEHFPTILVIRGEQNSRMGPLYSSLMPEAKHMLRIPRLETILQNQRIPWSQHTKYLGVIIDKALTFGQHIA</sequence>
<proteinExistence type="predicted"/>
<gene>
    <name evidence="1" type="ORF">TNCV_2207371</name>
</gene>
<evidence type="ECO:0000313" key="2">
    <source>
        <dbReference type="Proteomes" id="UP000887159"/>
    </source>
</evidence>
<dbReference type="EMBL" id="BMAU01021250">
    <property type="protein sequence ID" value="GFY05291.1"/>
    <property type="molecule type" value="Genomic_DNA"/>
</dbReference>